<reference evidence="2" key="1">
    <citation type="submission" date="2017-02" db="EMBL/GenBank/DDBJ databases">
        <authorList>
            <person name="Varghese N."/>
            <person name="Submissions S."/>
        </authorList>
    </citation>
    <scope>NUCLEOTIDE SEQUENCE [LARGE SCALE GENOMIC DNA]</scope>
    <source>
        <strain evidence="2">ATCC BAA-34</strain>
    </source>
</reference>
<sequence length="60" mass="6971">MNTTQTPTFYTGCLLNILDREVSDLAEEWNHLTKEEQVDRLSDLCVMVRTIKQTEQGQNI</sequence>
<gene>
    <name evidence="1" type="ORF">SAMN02745119_01994</name>
</gene>
<evidence type="ECO:0000313" key="2">
    <source>
        <dbReference type="Proteomes" id="UP000190102"/>
    </source>
</evidence>
<evidence type="ECO:0000313" key="1">
    <source>
        <dbReference type="EMBL" id="SJZ91723.1"/>
    </source>
</evidence>
<dbReference type="STRING" id="115783.SAMN02745119_01994"/>
<proteinExistence type="predicted"/>
<protein>
    <submittedName>
        <fullName evidence="1">Uncharacterized protein</fullName>
    </submittedName>
</protein>
<accession>A0A1T4PJI3</accession>
<dbReference type="EMBL" id="FUWR01000010">
    <property type="protein sequence ID" value="SJZ91723.1"/>
    <property type="molecule type" value="Genomic_DNA"/>
</dbReference>
<organism evidence="1 2">
    <name type="scientific">Trichlorobacter thiogenes</name>
    <dbReference type="NCBI Taxonomy" id="115783"/>
    <lineage>
        <taxon>Bacteria</taxon>
        <taxon>Pseudomonadati</taxon>
        <taxon>Thermodesulfobacteriota</taxon>
        <taxon>Desulfuromonadia</taxon>
        <taxon>Geobacterales</taxon>
        <taxon>Geobacteraceae</taxon>
        <taxon>Trichlorobacter</taxon>
    </lineage>
</organism>
<keyword evidence="2" id="KW-1185">Reference proteome</keyword>
<dbReference type="Proteomes" id="UP000190102">
    <property type="component" value="Unassembled WGS sequence"/>
</dbReference>
<name>A0A1T4PJI3_9BACT</name>
<dbReference type="AlphaFoldDB" id="A0A1T4PJI3"/>